<reference evidence="5" key="1">
    <citation type="submission" date="2018-03" db="EMBL/GenBank/DDBJ databases">
        <title>A comparative analysis of the Nautiliaceae.</title>
        <authorList>
            <person name="Grosche A."/>
            <person name="Smedile F."/>
            <person name="Vetriani C."/>
        </authorList>
    </citation>
    <scope>NUCLEOTIDE SEQUENCE [LARGE SCALE GENOMIC DNA]</scope>
    <source>
        <strain evidence="5">TB6</strain>
    </source>
</reference>
<accession>A0AAJ4UY44</accession>
<proteinExistence type="predicted"/>
<dbReference type="AlphaFoldDB" id="A0AAJ4UY44"/>
<evidence type="ECO:0000313" key="5">
    <source>
        <dbReference type="Proteomes" id="UP000298805"/>
    </source>
</evidence>
<feature type="domain" description="AMIN" evidence="1">
    <location>
        <begin position="109"/>
        <end position="188"/>
    </location>
</feature>
<dbReference type="Pfam" id="PF11741">
    <property type="entry name" value="AMIN"/>
    <property type="match status" value="1"/>
</dbReference>
<dbReference type="Proteomes" id="UP000298805">
    <property type="component" value="Chromosome"/>
</dbReference>
<dbReference type="Proteomes" id="UP000272781">
    <property type="component" value="Unassembled WGS sequence"/>
</dbReference>
<organism evidence="3 4">
    <name type="scientific">Caminibacter pacificus</name>
    <dbReference type="NCBI Taxonomy" id="1424653"/>
    <lineage>
        <taxon>Bacteria</taxon>
        <taxon>Pseudomonadati</taxon>
        <taxon>Campylobacterota</taxon>
        <taxon>Epsilonproteobacteria</taxon>
        <taxon>Nautiliales</taxon>
        <taxon>Nautiliaceae</taxon>
        <taxon>Caminibacter</taxon>
    </lineage>
</organism>
<evidence type="ECO:0000259" key="1">
    <source>
        <dbReference type="Pfam" id="PF11741"/>
    </source>
</evidence>
<dbReference type="RefSeq" id="WP_123352481.1">
    <property type="nucleotide sequence ID" value="NZ_CP027432.2"/>
</dbReference>
<reference evidence="2" key="3">
    <citation type="submission" date="2019-06" db="EMBL/GenBank/DDBJ databases">
        <title>A comparative analysis of the Nautiliaceae.</title>
        <authorList>
            <person name="Grosche A."/>
            <person name="Smedile F."/>
            <person name="Vetriani C."/>
        </authorList>
    </citation>
    <scope>NUCLEOTIDE SEQUENCE</scope>
    <source>
        <strain evidence="2">TB6</strain>
    </source>
</reference>
<evidence type="ECO:0000313" key="2">
    <source>
        <dbReference type="EMBL" id="QCI27728.1"/>
    </source>
</evidence>
<gene>
    <name evidence="2" type="ORF">C6V80_01730</name>
    <name evidence="3" type="ORF">EDC58_1082</name>
</gene>
<evidence type="ECO:0000313" key="4">
    <source>
        <dbReference type="Proteomes" id="UP000272781"/>
    </source>
</evidence>
<keyword evidence="5" id="KW-1185">Reference proteome</keyword>
<dbReference type="EMBL" id="CP027432">
    <property type="protein sequence ID" value="QCI27728.1"/>
    <property type="molecule type" value="Genomic_DNA"/>
</dbReference>
<protein>
    <submittedName>
        <fullName evidence="3">AMIN domain-containing protein</fullName>
    </submittedName>
</protein>
<evidence type="ECO:0000313" key="3">
    <source>
        <dbReference type="EMBL" id="ROR40097.1"/>
    </source>
</evidence>
<dbReference type="InterPro" id="IPR021731">
    <property type="entry name" value="AMIN_dom"/>
</dbReference>
<name>A0AAJ4UY44_9BACT</name>
<sequence length="190" mass="22526">MRFLVLLIGVLLFARMNPFEPVITPQNTTVVKPQYFKKAKVYLPSDARVLKKIIFVYQNLNSDIKQKEVVINKDIDFHSPIIVLHNPKEVGFKKYRISKFMTIYIKDKKILIKTKDKLIRSFFLVKPFRIILDFKRKSDFPTIKKHISNIFLKKVVVGSHGSFYRVVLYFDTNYKYKLTKTDEGVKIECW</sequence>
<dbReference type="EMBL" id="RJVK01000002">
    <property type="protein sequence ID" value="ROR40097.1"/>
    <property type="molecule type" value="Genomic_DNA"/>
</dbReference>
<reference evidence="3 4" key="2">
    <citation type="submission" date="2018-11" db="EMBL/GenBank/DDBJ databases">
        <title>Genomic Encyclopedia of Type Strains, Phase IV (KMG-IV): sequencing the most valuable type-strain genomes for metagenomic binning, comparative biology and taxonomic classification.</title>
        <authorList>
            <person name="Goeker M."/>
        </authorList>
    </citation>
    <scope>NUCLEOTIDE SEQUENCE [LARGE SCALE GENOMIC DNA]</scope>
    <source>
        <strain evidence="3 4">DSM 27783</strain>
    </source>
</reference>